<sequence>YSGEGCPYCREPFEEDEMQELFYSKLDDDMPTLALDANVDEETDIDTLRTTIKTLKCNKQMDETVIKNLRSEISRVNSRWFLERTQAEKQKEHLRLSLRNQERKLAETESQRDIYRANLDDMRRLREDLECVLYTERLEAADASMHWKLEIEGLKNRIAEFEVESVRLVEQNQSLNRRIKGLRDIDQLINHRVGKRLEAEAIRLGDSSDGYCTQSCKLSRSKPSSVRLYTCRCTQVCSII</sequence>
<evidence type="ECO:0000256" key="1">
    <source>
        <dbReference type="SAM" id="Coils"/>
    </source>
</evidence>
<organism evidence="2 3">
    <name type="scientific">Allacma fusca</name>
    <dbReference type="NCBI Taxonomy" id="39272"/>
    <lineage>
        <taxon>Eukaryota</taxon>
        <taxon>Metazoa</taxon>
        <taxon>Ecdysozoa</taxon>
        <taxon>Arthropoda</taxon>
        <taxon>Hexapoda</taxon>
        <taxon>Collembola</taxon>
        <taxon>Symphypleona</taxon>
        <taxon>Sminthuridae</taxon>
        <taxon>Allacma</taxon>
    </lineage>
</organism>
<name>A0A8J2PER8_9HEXA</name>
<keyword evidence="1" id="KW-0175">Coiled coil</keyword>
<dbReference type="EMBL" id="CAJVCH010495832">
    <property type="protein sequence ID" value="CAG7820962.1"/>
    <property type="molecule type" value="Genomic_DNA"/>
</dbReference>
<feature type="coiled-coil region" evidence="1">
    <location>
        <begin position="84"/>
        <end position="125"/>
    </location>
</feature>
<feature type="coiled-coil region" evidence="1">
    <location>
        <begin position="151"/>
        <end position="178"/>
    </location>
</feature>
<protein>
    <submittedName>
        <fullName evidence="2">Uncharacterized protein</fullName>
    </submittedName>
</protein>
<dbReference type="AlphaFoldDB" id="A0A8J2PER8"/>
<evidence type="ECO:0000313" key="2">
    <source>
        <dbReference type="EMBL" id="CAG7820962.1"/>
    </source>
</evidence>
<proteinExistence type="predicted"/>
<gene>
    <name evidence="2" type="ORF">AFUS01_LOCUS31329</name>
</gene>
<dbReference type="Proteomes" id="UP000708208">
    <property type="component" value="Unassembled WGS sequence"/>
</dbReference>
<feature type="non-terminal residue" evidence="2">
    <location>
        <position position="1"/>
    </location>
</feature>
<evidence type="ECO:0000313" key="3">
    <source>
        <dbReference type="Proteomes" id="UP000708208"/>
    </source>
</evidence>
<accession>A0A8J2PER8</accession>
<reference evidence="2" key="1">
    <citation type="submission" date="2021-06" db="EMBL/GenBank/DDBJ databases">
        <authorList>
            <person name="Hodson N. C."/>
            <person name="Mongue J. A."/>
            <person name="Jaron S. K."/>
        </authorList>
    </citation>
    <scope>NUCLEOTIDE SEQUENCE</scope>
</reference>
<keyword evidence="3" id="KW-1185">Reference proteome</keyword>
<comment type="caution">
    <text evidence="2">The sequence shown here is derived from an EMBL/GenBank/DDBJ whole genome shotgun (WGS) entry which is preliminary data.</text>
</comment>